<dbReference type="EMBL" id="SJJZ01000002">
    <property type="protein sequence ID" value="TCC07982.1"/>
    <property type="molecule type" value="Genomic_DNA"/>
</dbReference>
<sequence length="799" mass="85938">MTKDKSQPGLPVVEVDQAFPLMTADSVARPASASGSGDQGPAVSAAIRDVLGWRPRVQDPQAFTAALSASFELSTFEDHVIAKYVPRGVAVQADLGGVTGGQASLYLRAKAAHEQITRMLDSLQPLRTDADPQDCEAYRTLVRDSVRRIVTEFGREGGPRVPLVDSAFGVLTGFNPAAPASAGGEQGTDVGLLKTYRPQFSVNAANRERTTVPAAKAEVNPDTIPGQLGALRDRFGLDDDHVNTVDEEKQRTSFWTLVELVTDLQNSWSNRRIGFTLGAGSGFLGTDLIQISRLLAATSEQVDEFEAVLDSVLVSGAERQTVVLDRSSGLTLDDVVQWLRVFVTQDGPNIIRDTGRDGLVSTFTPTAIDLLHTLRDKLVLRLVPCGSPSCANGCHCGSRRKVTCIPLGCCTPLPPGMYSGRVKIAVSTLCGLMQGLTAKAIRIGRYAGAVLLDLALIPFDSNTNFIRVEVRGLHLRPTYIPAFVVENGSSANFADLVLPLQDSASADDDHLSGIFQRDALPARLTGLLPQAGSGGVLIAASEVPLAVLDGELGRVVSGPAVTTWPRLRPADDQDLDTEDDLPTAWTDIDPNQRFVPQSAPDPIDPIVTDDECLDGCSDDCKDCDCGCHDDQFGGSRQTAGGTIAQSAGSTAADPGIPRWQAMAENKNVRRRAAAVLPEFAPNKRTRKRMKSALKGKKVQKLMNSLAKVETERVENALIDEQLMLEADVLEQSVDAAKSDKQAANDQLKHAKRSRSKATKRVDKAKKAKKKALRKVVRAQRAAAKAQRRAQADAERIRKQ</sequence>
<evidence type="ECO:0000256" key="1">
    <source>
        <dbReference type="SAM" id="MobiDB-lite"/>
    </source>
</evidence>
<feature type="compositionally biased region" description="Basic residues" evidence="1">
    <location>
        <begin position="749"/>
        <end position="777"/>
    </location>
</feature>
<keyword evidence="3" id="KW-1185">Reference proteome</keyword>
<dbReference type="Proteomes" id="UP000292346">
    <property type="component" value="Unassembled WGS sequence"/>
</dbReference>
<dbReference type="RefSeq" id="WP_131338974.1">
    <property type="nucleotide sequence ID" value="NZ_SJJZ01000002.1"/>
</dbReference>
<accession>A0A4R0HGH2</accession>
<protein>
    <submittedName>
        <fullName evidence="2">Uncharacterized protein</fullName>
    </submittedName>
</protein>
<dbReference type="OrthoDB" id="581347at2"/>
<evidence type="ECO:0000313" key="3">
    <source>
        <dbReference type="Proteomes" id="UP000292346"/>
    </source>
</evidence>
<dbReference type="AlphaFoldDB" id="A0A4R0HGH2"/>
<organism evidence="2 3">
    <name type="scientific">Kribbella soli</name>
    <dbReference type="NCBI Taxonomy" id="1124743"/>
    <lineage>
        <taxon>Bacteria</taxon>
        <taxon>Bacillati</taxon>
        <taxon>Actinomycetota</taxon>
        <taxon>Actinomycetes</taxon>
        <taxon>Propionibacteriales</taxon>
        <taxon>Kribbellaceae</taxon>
        <taxon>Kribbella</taxon>
    </lineage>
</organism>
<gene>
    <name evidence="2" type="ORF">E0H45_18815</name>
</gene>
<comment type="caution">
    <text evidence="2">The sequence shown here is derived from an EMBL/GenBank/DDBJ whole genome shotgun (WGS) entry which is preliminary data.</text>
</comment>
<feature type="compositionally biased region" description="Basic and acidic residues" evidence="1">
    <location>
        <begin position="789"/>
        <end position="799"/>
    </location>
</feature>
<proteinExistence type="predicted"/>
<feature type="region of interest" description="Disordered" evidence="1">
    <location>
        <begin position="737"/>
        <end position="799"/>
    </location>
</feature>
<feature type="compositionally biased region" description="Basic and acidic residues" evidence="1">
    <location>
        <begin position="737"/>
        <end position="748"/>
    </location>
</feature>
<evidence type="ECO:0000313" key="2">
    <source>
        <dbReference type="EMBL" id="TCC07982.1"/>
    </source>
</evidence>
<reference evidence="2 3" key="1">
    <citation type="submission" date="2019-02" db="EMBL/GenBank/DDBJ databases">
        <title>Kribbella capetownensis sp. nov. and Kribbella speibonae sp. nov., isolated from soil.</title>
        <authorList>
            <person name="Curtis S.M."/>
            <person name="Norton I."/>
            <person name="Everest G.J."/>
            <person name="Meyers P.R."/>
        </authorList>
    </citation>
    <scope>NUCLEOTIDE SEQUENCE [LARGE SCALE GENOMIC DNA]</scope>
    <source>
        <strain evidence="2 3">KCTC 29219</strain>
    </source>
</reference>
<name>A0A4R0HGH2_9ACTN</name>